<name>A0AAP9U889_KLEAE</name>
<protein>
    <submittedName>
        <fullName evidence="1">Uncharacterized protein</fullName>
    </submittedName>
</protein>
<dbReference type="Proteomes" id="UP000514462">
    <property type="component" value="Plasmid pRHBSTW-00938_2"/>
</dbReference>
<accession>A0AAP9U889</accession>
<organism evidence="1 2">
    <name type="scientific">Klebsiella aerogenes</name>
    <name type="common">Enterobacter aerogenes</name>
    <dbReference type="NCBI Taxonomy" id="548"/>
    <lineage>
        <taxon>Bacteria</taxon>
        <taxon>Pseudomonadati</taxon>
        <taxon>Pseudomonadota</taxon>
        <taxon>Gammaproteobacteria</taxon>
        <taxon>Enterobacterales</taxon>
        <taxon>Enterobacteriaceae</taxon>
        <taxon>Klebsiella/Raoultella group</taxon>
        <taxon>Klebsiella</taxon>
    </lineage>
</organism>
<evidence type="ECO:0000313" key="2">
    <source>
        <dbReference type="Proteomes" id="UP000514462"/>
    </source>
</evidence>
<gene>
    <name evidence="1" type="ORF">HV331_26675</name>
</gene>
<dbReference type="AlphaFoldDB" id="A0AAP9U889"/>
<reference evidence="2" key="1">
    <citation type="submission" date="2020-06" db="EMBL/GenBank/DDBJ databases">
        <title>REHAB project genomes.</title>
        <authorList>
            <person name="Shaw L.P."/>
        </authorList>
    </citation>
    <scope>NUCLEOTIDE SEQUENCE [LARGE SCALE GENOMIC DNA]</scope>
    <source>
        <strain evidence="2">RHBSTW-00938</strain>
        <plasmid evidence="2">prhbstw-00938_2</plasmid>
    </source>
</reference>
<geneLocation type="plasmid" evidence="2">
    <name>prhbstw-00938_2</name>
</geneLocation>
<evidence type="ECO:0000313" key="1">
    <source>
        <dbReference type="EMBL" id="QMR43070.1"/>
    </source>
</evidence>
<proteinExistence type="predicted"/>
<dbReference type="EMBL" id="CP055905">
    <property type="protein sequence ID" value="QMR43070.1"/>
    <property type="molecule type" value="Genomic_DNA"/>
</dbReference>
<keyword evidence="1" id="KW-0614">Plasmid</keyword>
<sequence length="295" mass="33580">MILHTDSKQGIKMNNRFLILALSVILFVFKTSYAQDGLNNSTWVYDKVSNIDVFGHHDSNAIAHLTEEFEKVTIKEDGKKLAVENDFLENKKVCLTDYVEVKKTPLSYYLSSNTVNMYKQVYKSSNIPLPNDISLLTSLYPGKECPPPYSEMLKVDNYLTVTKQNYVLFFKRQNKDLSENAERVEHNNWSNYCHDDKAGQEFDGASKYSCSFPGMSINNAYNKLRKIDASGGTYLLPELPAKNATRKIDSGVVGYKWSGNEMVSIAVEMENEVINYKFRQESAGTNLVIDVDTQY</sequence>